<reference evidence="6 7" key="1">
    <citation type="submission" date="2024-01" db="EMBL/GenBank/DDBJ databases">
        <authorList>
            <consortium name="Genoscope - CEA"/>
            <person name="William W."/>
        </authorList>
    </citation>
    <scope>NUCLEOTIDE SEQUENCE [LARGE SCALE GENOMIC DNA]</scope>
    <source>
        <strain evidence="6 7">29B2s-10</strain>
    </source>
</reference>
<keyword evidence="4" id="KW-0496">Mitochondrion</keyword>
<organism evidence="6 7">
    <name type="scientific">[Candida] anglica</name>
    <dbReference type="NCBI Taxonomy" id="148631"/>
    <lineage>
        <taxon>Eukaryota</taxon>
        <taxon>Fungi</taxon>
        <taxon>Dikarya</taxon>
        <taxon>Ascomycota</taxon>
        <taxon>Saccharomycotina</taxon>
        <taxon>Pichiomycetes</taxon>
        <taxon>Debaryomycetaceae</taxon>
        <taxon>Kurtzmaniella</taxon>
    </lineage>
</organism>
<dbReference type="PANTHER" id="PTHR11715">
    <property type="entry name" value="GLYCINE CLEAVAGE SYSTEM H PROTEIN"/>
    <property type="match status" value="1"/>
</dbReference>
<dbReference type="SUPFAM" id="SSF51230">
    <property type="entry name" value="Single hybrid motif"/>
    <property type="match status" value="1"/>
</dbReference>
<comment type="subcellular location">
    <subcellularLocation>
        <location evidence="4">Mitochondrion</location>
    </subcellularLocation>
</comment>
<dbReference type="NCBIfam" id="TIGR00527">
    <property type="entry name" value="gcvH"/>
    <property type="match status" value="1"/>
</dbReference>
<name>A0ABP0ED56_9ASCO</name>
<dbReference type="PROSITE" id="PS00189">
    <property type="entry name" value="LIPOYL"/>
    <property type="match status" value="1"/>
</dbReference>
<dbReference type="Pfam" id="PF01597">
    <property type="entry name" value="GCV_H"/>
    <property type="match status" value="1"/>
</dbReference>
<comment type="similarity">
    <text evidence="1 4">Belongs to the GcvH family.</text>
</comment>
<dbReference type="Proteomes" id="UP001497600">
    <property type="component" value="Chromosome C"/>
</dbReference>
<dbReference type="InterPro" id="IPR011053">
    <property type="entry name" value="Single_hybrid_motif"/>
</dbReference>
<dbReference type="Gene3D" id="2.40.50.100">
    <property type="match status" value="1"/>
</dbReference>
<dbReference type="CDD" id="cd06848">
    <property type="entry name" value="GCS_H"/>
    <property type="match status" value="1"/>
</dbReference>
<dbReference type="HAMAP" id="MF_00272">
    <property type="entry name" value="GcvH"/>
    <property type="match status" value="1"/>
</dbReference>
<feature type="domain" description="Lipoyl-binding" evidence="5">
    <location>
        <begin position="67"/>
        <end position="149"/>
    </location>
</feature>
<evidence type="ECO:0000256" key="2">
    <source>
        <dbReference type="ARBA" id="ARBA00022823"/>
    </source>
</evidence>
<comment type="function">
    <text evidence="4">The H protein shuttles the methylamine group of glycine from the P protein to the T protein.</text>
</comment>
<dbReference type="NCBIfam" id="NF002270">
    <property type="entry name" value="PRK01202.1"/>
    <property type="match status" value="1"/>
</dbReference>
<dbReference type="PROSITE" id="PS50968">
    <property type="entry name" value="BIOTINYL_LIPOYL"/>
    <property type="match status" value="1"/>
</dbReference>
<dbReference type="PANTHER" id="PTHR11715:SF3">
    <property type="entry name" value="GLYCINE CLEAVAGE SYSTEM H PROTEIN-RELATED"/>
    <property type="match status" value="1"/>
</dbReference>
<gene>
    <name evidence="6" type="primary">GCV3</name>
    <name evidence="6" type="ORF">CAAN4_C11628</name>
</gene>
<evidence type="ECO:0000313" key="6">
    <source>
        <dbReference type="EMBL" id="CAK7901348.1"/>
    </source>
</evidence>
<dbReference type="InterPro" id="IPR002930">
    <property type="entry name" value="GCV_H"/>
</dbReference>
<evidence type="ECO:0000259" key="5">
    <source>
        <dbReference type="PROSITE" id="PS50968"/>
    </source>
</evidence>
<comment type="subunit">
    <text evidence="4">The glycine cleavage system is composed of four proteins: P, T, L and H.</text>
</comment>
<dbReference type="EMBL" id="OZ004255">
    <property type="protein sequence ID" value="CAK7901348.1"/>
    <property type="molecule type" value="Genomic_DNA"/>
</dbReference>
<keyword evidence="3 4" id="KW-0809">Transit peptide</keyword>
<proteinExistence type="inferred from homology"/>
<evidence type="ECO:0000313" key="7">
    <source>
        <dbReference type="Proteomes" id="UP001497600"/>
    </source>
</evidence>
<accession>A0ABP0ED56</accession>
<evidence type="ECO:0000256" key="1">
    <source>
        <dbReference type="ARBA" id="ARBA00009249"/>
    </source>
</evidence>
<dbReference type="InterPro" id="IPR003016">
    <property type="entry name" value="2-oxoA_DH_lipoyl-BS"/>
</dbReference>
<keyword evidence="7" id="KW-1185">Reference proteome</keyword>
<keyword evidence="2 4" id="KW-0450">Lipoyl</keyword>
<dbReference type="InterPro" id="IPR017453">
    <property type="entry name" value="GCV_H_sub"/>
</dbReference>
<evidence type="ECO:0000256" key="3">
    <source>
        <dbReference type="ARBA" id="ARBA00022946"/>
    </source>
</evidence>
<sequence length="175" mass="19096">MISTLLRAPRFAPRVVPRLITRVNPVRFNSAIYRINKDSDIYKYQDGPKVVKFTAEHEWLAVHSDDSAHVGITNYASEALGDATFIELPEVGTVVEAGESIGSVESVKSASEIYAPVSGEVIAVNEVLESTPGLINDDPMGQGWIAHIKLSEPSTIETNEELLDSAAYESSLEEH</sequence>
<dbReference type="InterPro" id="IPR000089">
    <property type="entry name" value="Biotin_lipoyl"/>
</dbReference>
<evidence type="ECO:0000256" key="4">
    <source>
        <dbReference type="RuleBase" id="RU364055"/>
    </source>
</evidence>
<dbReference type="InterPro" id="IPR033753">
    <property type="entry name" value="GCV_H/Fam206"/>
</dbReference>
<protein>
    <recommendedName>
        <fullName evidence="4">Glycine cleavage system H protein</fullName>
    </recommendedName>
</protein>
<comment type="cofactor">
    <cofactor evidence="4">
        <name>(R)-lipoate</name>
        <dbReference type="ChEBI" id="CHEBI:83088"/>
    </cofactor>
    <text evidence="4">Binds 1 lipoyl cofactor covalently.</text>
</comment>